<dbReference type="PANTHER" id="PTHR43690">
    <property type="entry name" value="NARDILYSIN"/>
    <property type="match status" value="1"/>
</dbReference>
<gene>
    <name evidence="7" type="ORF">AFUS01_LOCUS36344</name>
</gene>
<comment type="similarity">
    <text evidence="2">Belongs to the peptidase M16 family.</text>
</comment>
<feature type="domain" description="Peptidase M16 N-terminal" evidence="4">
    <location>
        <begin position="172"/>
        <end position="315"/>
    </location>
</feature>
<evidence type="ECO:0000313" key="8">
    <source>
        <dbReference type="Proteomes" id="UP000708208"/>
    </source>
</evidence>
<dbReference type="GO" id="GO:0004222">
    <property type="term" value="F:metalloendopeptidase activity"/>
    <property type="evidence" value="ECO:0007669"/>
    <property type="project" value="InterPro"/>
</dbReference>
<dbReference type="Pfam" id="PF05193">
    <property type="entry name" value="Peptidase_M16_C"/>
    <property type="match status" value="2"/>
</dbReference>
<accession>A0A8J2KZP2</accession>
<organism evidence="7 8">
    <name type="scientific">Allacma fusca</name>
    <dbReference type="NCBI Taxonomy" id="39272"/>
    <lineage>
        <taxon>Eukaryota</taxon>
        <taxon>Metazoa</taxon>
        <taxon>Ecdysozoa</taxon>
        <taxon>Arthropoda</taxon>
        <taxon>Hexapoda</taxon>
        <taxon>Collembola</taxon>
        <taxon>Symphypleona</taxon>
        <taxon>Sminthuridae</taxon>
        <taxon>Allacma</taxon>
    </lineage>
</organism>
<dbReference type="Pfam" id="PF16187">
    <property type="entry name" value="Peptidase_M16_M"/>
    <property type="match status" value="1"/>
</dbReference>
<dbReference type="InterPro" id="IPR007863">
    <property type="entry name" value="Peptidase_M16_C"/>
</dbReference>
<dbReference type="InterPro" id="IPR050626">
    <property type="entry name" value="Peptidase_M16"/>
</dbReference>
<feature type="domain" description="Peptidase M16 C-terminal" evidence="5">
    <location>
        <begin position="823"/>
        <end position="998"/>
    </location>
</feature>
<reference evidence="7" key="1">
    <citation type="submission" date="2021-06" db="EMBL/GenBank/DDBJ databases">
        <authorList>
            <person name="Hodson N. C."/>
            <person name="Mongue J. A."/>
            <person name="Jaron S. K."/>
        </authorList>
    </citation>
    <scope>NUCLEOTIDE SEQUENCE</scope>
</reference>
<dbReference type="InterPro" id="IPR011765">
    <property type="entry name" value="Pept_M16_N"/>
</dbReference>
<dbReference type="OrthoDB" id="952271at2759"/>
<dbReference type="Pfam" id="PF00675">
    <property type="entry name" value="Peptidase_M16"/>
    <property type="match status" value="1"/>
</dbReference>
<comment type="caution">
    <text evidence="7">The sequence shown here is derived from an EMBL/GenBank/DDBJ whole genome shotgun (WGS) entry which is preliminary data.</text>
</comment>
<evidence type="ECO:0000259" key="6">
    <source>
        <dbReference type="Pfam" id="PF16187"/>
    </source>
</evidence>
<feature type="domain" description="Peptidase M16 middle/third" evidence="6">
    <location>
        <begin position="531"/>
        <end position="802"/>
    </location>
</feature>
<dbReference type="EMBL" id="CAJVCH010539250">
    <property type="protein sequence ID" value="CAG7826284.1"/>
    <property type="molecule type" value="Genomic_DNA"/>
</dbReference>
<evidence type="ECO:0000259" key="5">
    <source>
        <dbReference type="Pfam" id="PF05193"/>
    </source>
</evidence>
<feature type="domain" description="Peptidase M16 C-terminal" evidence="5">
    <location>
        <begin position="340"/>
        <end position="515"/>
    </location>
</feature>
<proteinExistence type="inferred from homology"/>
<dbReference type="PROSITE" id="PS00143">
    <property type="entry name" value="INSULINASE"/>
    <property type="match status" value="1"/>
</dbReference>
<dbReference type="GO" id="GO:0006508">
    <property type="term" value="P:proteolysis"/>
    <property type="evidence" value="ECO:0007669"/>
    <property type="project" value="InterPro"/>
</dbReference>
<feature type="region of interest" description="Disordered" evidence="3">
    <location>
        <begin position="1"/>
        <end position="45"/>
    </location>
</feature>
<feature type="compositionally biased region" description="Basic and acidic residues" evidence="3">
    <location>
        <begin position="60"/>
        <end position="78"/>
    </location>
</feature>
<dbReference type="Proteomes" id="UP000708208">
    <property type="component" value="Unassembled WGS sequence"/>
</dbReference>
<evidence type="ECO:0000313" key="7">
    <source>
        <dbReference type="EMBL" id="CAG7826284.1"/>
    </source>
</evidence>
<evidence type="ECO:0000259" key="4">
    <source>
        <dbReference type="Pfam" id="PF00675"/>
    </source>
</evidence>
<keyword evidence="8" id="KW-1185">Reference proteome</keyword>
<keyword evidence="1" id="KW-0479">Metal-binding</keyword>
<sequence length="1103" mass="124145">MNLASTEYDKPRLPRKRLRRSLSPPPTAPTDFSPKGLNTAAGDGDIIDTDDGCNYNGKNTPKDVKRLLSPEKPPSDSKTYRVIELHNGAKVVLISEASELEGKEEKVKLPYISDSGNVVVGQSRPEVESTSQYISEHCCNCGGSLFCNNVTDYISSVDSALLSPRDNDSNNSGSHRTISCAVTVGSGFLDEPKKYCGLAHFCEHMVFLGSEGNALDDEFMALVKEYDGDLNACTMPETTHFYYSIGDMFSNGTNILDQTLEAFSRFFTQPKFHLDAIRKEINALDHEFRMKRSNDIVSRLELLKHTVAVKDHPLKKFFWGDKNTLGGDSSPEHFLDLKHHLTEWHRMHYVASNITVALQGHLSLDELEAKAVRFFSKLRPGPAPCKDIPIDLMEPFATPEFKRIYFVKPVGALDSLYLTWPLPKSAWSNYITKPLAYLNAVISSEVSGGLSDYLKKEKLIVEIQSGSQLMSKSKFGVLFVLKMYLTDAGVREKDRVIQTVFRYLSSIRDKGISPSLYRSMQLIRDANLSHYGDHRPQMINVKKLSNALHLYPPEHILTGDTKLFKFDKKAISQVLQCLTPENMNVMLFSHGFGKVSFPFTEDNTNCKFDYADIDGPNLKSWKINKSARPIFSVPIKRNPFMTTDFSQLNYQDEDTKPELMPVMVSEKLVATLLPLNMKFPFGCFHLVVQSKSGRYSGCRQAMLHLFATMLTFEMRESIGLASEAGIHCEIEPESDGNLHIKVCGYDKMGAKLVRDIMACISEMPQLRDENCFELSKEYLLKTMYATILSPSALASHLLSRACKWGNQSILETHSALTSMEFSEFLGFVKAYMAEMRITLLVLGNSQLEEVSNIAKVVDRITYKALSDNSSCMVEKSRPVSLPTTKLIWQVESLNKMGTTSTIVNYHQFSALQLDVFVLANVLLRMMAQPLFADLRTQRSLGYAVNSTVHVENGILGAAFFVVSDAEKFTMEQLDIELEEFLVRFYNTKLRNLSEAEFQKWGARFPGLPLGSFSVQKLQHFYKDYILPSGKRSRKLSIQVAGHDKIAGDAKPMLADDYKKKQVLVTHKGSMLECITQNKRYIEDVDIFHVHCPLFPGASGSNQF</sequence>
<dbReference type="PANTHER" id="PTHR43690:SF18">
    <property type="entry name" value="INSULIN-DEGRADING ENZYME-RELATED"/>
    <property type="match status" value="1"/>
</dbReference>
<evidence type="ECO:0000256" key="3">
    <source>
        <dbReference type="SAM" id="MobiDB-lite"/>
    </source>
</evidence>
<name>A0A8J2KZP2_9HEXA</name>
<dbReference type="GO" id="GO:0046872">
    <property type="term" value="F:metal ion binding"/>
    <property type="evidence" value="ECO:0007669"/>
    <property type="project" value="UniProtKB-KW"/>
</dbReference>
<dbReference type="InterPro" id="IPR032632">
    <property type="entry name" value="Peptidase_M16_M"/>
</dbReference>
<dbReference type="InterPro" id="IPR001431">
    <property type="entry name" value="Pept_M16_Zn_BS"/>
</dbReference>
<evidence type="ECO:0000256" key="1">
    <source>
        <dbReference type="ARBA" id="ARBA00022723"/>
    </source>
</evidence>
<dbReference type="AlphaFoldDB" id="A0A8J2KZP2"/>
<evidence type="ECO:0000256" key="2">
    <source>
        <dbReference type="RuleBase" id="RU004447"/>
    </source>
</evidence>
<feature type="region of interest" description="Disordered" evidence="3">
    <location>
        <begin position="58"/>
        <end position="78"/>
    </location>
</feature>
<protein>
    <submittedName>
        <fullName evidence="7">Uncharacterized protein</fullName>
    </submittedName>
</protein>